<keyword evidence="2" id="KW-0067">ATP-binding</keyword>
<dbReference type="OrthoDB" id="5186at2759"/>
<dbReference type="EMBL" id="AWUE01020785">
    <property type="protein sequence ID" value="OMO66109.1"/>
    <property type="molecule type" value="Genomic_DNA"/>
</dbReference>
<keyword evidence="4" id="KW-1185">Reference proteome</keyword>
<keyword evidence="1" id="KW-0547">Nucleotide-binding</keyword>
<dbReference type="GO" id="GO:0005524">
    <property type="term" value="F:ATP binding"/>
    <property type="evidence" value="ECO:0007669"/>
    <property type="project" value="UniProtKB-KW"/>
</dbReference>
<dbReference type="AlphaFoldDB" id="A0A1R3H704"/>
<evidence type="ECO:0000313" key="3">
    <source>
        <dbReference type="EMBL" id="OMO66109.1"/>
    </source>
</evidence>
<reference evidence="4" key="1">
    <citation type="submission" date="2013-09" db="EMBL/GenBank/DDBJ databases">
        <title>Corchorus olitorius genome sequencing.</title>
        <authorList>
            <person name="Alam M."/>
            <person name="Haque M.S."/>
            <person name="Islam M.S."/>
            <person name="Emdad E.M."/>
            <person name="Islam M.M."/>
            <person name="Ahmed B."/>
            <person name="Halim A."/>
            <person name="Hossen Q.M.M."/>
            <person name="Hossain M.Z."/>
            <person name="Ahmed R."/>
            <person name="Khan M.M."/>
            <person name="Islam R."/>
            <person name="Rashid M.M."/>
            <person name="Khan S.A."/>
            <person name="Rahman M.S."/>
            <person name="Alam M."/>
            <person name="Yahiya A.S."/>
            <person name="Khan M.S."/>
            <person name="Azam M.S."/>
            <person name="Haque T."/>
            <person name="Lashkar M.Z.H."/>
            <person name="Akhand A.I."/>
            <person name="Morshed G."/>
            <person name="Roy S."/>
            <person name="Uddin K.S."/>
            <person name="Rabeya T."/>
            <person name="Hossain A.S."/>
            <person name="Chowdhury A."/>
            <person name="Snigdha A.R."/>
            <person name="Mortoza M.S."/>
            <person name="Matin S.A."/>
            <person name="Hoque S.M.E."/>
            <person name="Islam M.K."/>
            <person name="Roy D.K."/>
            <person name="Haider R."/>
            <person name="Moosa M.M."/>
            <person name="Elias S.M."/>
            <person name="Hasan A.M."/>
            <person name="Jahan S."/>
            <person name="Shafiuddin M."/>
            <person name="Mahmood N."/>
            <person name="Shommy N.S."/>
        </authorList>
    </citation>
    <scope>NUCLEOTIDE SEQUENCE [LARGE SCALE GENOMIC DNA]</scope>
    <source>
        <strain evidence="4">cv. O-4</strain>
    </source>
</reference>
<comment type="caution">
    <text evidence="3">The sequence shown here is derived from an EMBL/GenBank/DDBJ whole genome shotgun (WGS) entry which is preliminary data.</text>
</comment>
<evidence type="ECO:0000256" key="1">
    <source>
        <dbReference type="ARBA" id="ARBA00022741"/>
    </source>
</evidence>
<name>A0A1R3H704_9ROSI</name>
<dbReference type="GO" id="GO:0005634">
    <property type="term" value="C:nucleus"/>
    <property type="evidence" value="ECO:0007669"/>
    <property type="project" value="TreeGrafter"/>
</dbReference>
<dbReference type="PANTHER" id="PTHR48103:SF2">
    <property type="entry name" value="MIDASIN"/>
    <property type="match status" value="1"/>
</dbReference>
<organism evidence="3 4">
    <name type="scientific">Corchorus olitorius</name>
    <dbReference type="NCBI Taxonomy" id="93759"/>
    <lineage>
        <taxon>Eukaryota</taxon>
        <taxon>Viridiplantae</taxon>
        <taxon>Streptophyta</taxon>
        <taxon>Embryophyta</taxon>
        <taxon>Tracheophyta</taxon>
        <taxon>Spermatophyta</taxon>
        <taxon>Magnoliopsida</taxon>
        <taxon>eudicotyledons</taxon>
        <taxon>Gunneridae</taxon>
        <taxon>Pentapetalae</taxon>
        <taxon>rosids</taxon>
        <taxon>malvids</taxon>
        <taxon>Malvales</taxon>
        <taxon>Malvaceae</taxon>
        <taxon>Grewioideae</taxon>
        <taxon>Apeibeae</taxon>
        <taxon>Corchorus</taxon>
    </lineage>
</organism>
<dbReference type="STRING" id="93759.A0A1R3H704"/>
<evidence type="ECO:0000256" key="2">
    <source>
        <dbReference type="ARBA" id="ARBA00022840"/>
    </source>
</evidence>
<dbReference type="Proteomes" id="UP000187203">
    <property type="component" value="Unassembled WGS sequence"/>
</dbReference>
<evidence type="ECO:0000313" key="4">
    <source>
        <dbReference type="Proteomes" id="UP000187203"/>
    </source>
</evidence>
<dbReference type="GO" id="GO:0000027">
    <property type="term" value="P:ribosomal large subunit assembly"/>
    <property type="evidence" value="ECO:0007669"/>
    <property type="project" value="TreeGrafter"/>
</dbReference>
<gene>
    <name evidence="3" type="ORF">COLO4_30772</name>
</gene>
<proteinExistence type="predicted"/>
<dbReference type="GO" id="GO:0030687">
    <property type="term" value="C:preribosome, large subunit precursor"/>
    <property type="evidence" value="ECO:0007669"/>
    <property type="project" value="TreeGrafter"/>
</dbReference>
<dbReference type="GO" id="GO:0000055">
    <property type="term" value="P:ribosomal large subunit export from nucleus"/>
    <property type="evidence" value="ECO:0007669"/>
    <property type="project" value="TreeGrafter"/>
</dbReference>
<sequence length="159" mass="18647">MDRLHSFNGSYTLGLAMIKGFGGLFSSALDAKLVQEHLLQLYWEYEEKFPSSRKVDRKYNFYKHVLTLLSEWEDHPGLQKVLELIEMLLAIPLSTRFLRMPDVTGKWLKIFTLWYVFLITEMEFDSWPVLLDNKVQDQNDINAAKGAVCQFWITCFGQE</sequence>
<accession>A0A1R3H704</accession>
<protein>
    <submittedName>
        <fullName evidence="3">Midasin-like protein</fullName>
    </submittedName>
</protein>
<dbReference type="PANTHER" id="PTHR48103">
    <property type="entry name" value="MIDASIN-RELATED"/>
    <property type="match status" value="1"/>
</dbReference>